<dbReference type="SUPFAM" id="SSF51412">
    <property type="entry name" value="Inosine monophosphate dehydrogenase (IMPDH)"/>
    <property type="match status" value="1"/>
</dbReference>
<evidence type="ECO:0000259" key="4">
    <source>
        <dbReference type="Pfam" id="PF16325"/>
    </source>
</evidence>
<gene>
    <name evidence="5" type="primary">yhbU_1</name>
    <name evidence="5" type="ORF">AULFYP135_01216</name>
</gene>
<name>A0A6N2T6Q1_9FIRM</name>
<evidence type="ECO:0000256" key="3">
    <source>
        <dbReference type="ARBA" id="ARBA00038374"/>
    </source>
</evidence>
<accession>A0A6N2T6Q1</accession>
<dbReference type="Gene3D" id="2.40.30.10">
    <property type="entry name" value="Translation factors"/>
    <property type="match status" value="1"/>
</dbReference>
<dbReference type="AlphaFoldDB" id="A0A6N2T6Q1"/>
<dbReference type="PANTHER" id="PTHR30217">
    <property type="entry name" value="PEPTIDASE U32 FAMILY"/>
    <property type="match status" value="1"/>
</dbReference>
<dbReference type="PROSITE" id="PS01276">
    <property type="entry name" value="PEPTIDASE_U32"/>
    <property type="match status" value="1"/>
</dbReference>
<dbReference type="InterPro" id="IPR032525">
    <property type="entry name" value="Peptidase_U32_C"/>
</dbReference>
<dbReference type="InterPro" id="IPR051454">
    <property type="entry name" value="RNA/ubiquinone_mod_enzymes"/>
</dbReference>
<comment type="similarity">
    <text evidence="3">Belongs to the peptidase U32 family.</text>
</comment>
<sequence>MTDPIKKPEVLAPVGDSERLEAAIRYGADAVYLGGKQFGMRANPANFDQDELRDGVALAHKHGVKVYLTCNTLPLNREIPELPDFLRYARDVGVDALIVADVGVLMEAKRTVPEVDIHISTQAGVVNYLTATELYHLGAKRVVLARELSIEDVKYIRDHTPPELEIEAFVHGAMCMSFSGRCLLSNYMTGRDANRGECAQPCRWSYHLMEEKRPGEYFPVFEDERGSYILNAKDLCMIEHIKELVDAGVSSLKIEGRAKSAYYVGVITNAYRAAVDLYAQNPGEFQLPQWIADETRKVSHREYSTGFYFGRPDQCYKSGGYVRECDIVANVDSWEEGLLTLTQRNYFKPGDRVEVLEPKSQPVELTVKKILSLEGEELDAARHPMQKVRIPCSRAFAPGSIVRKDKEESR</sequence>
<dbReference type="EC" id="3.4.-.-" evidence="5"/>
<dbReference type="Pfam" id="PF01136">
    <property type="entry name" value="Peptidase_U32"/>
    <property type="match status" value="1"/>
</dbReference>
<feature type="domain" description="Peptidase family U32 C-terminal" evidence="4">
    <location>
        <begin position="323"/>
        <end position="403"/>
    </location>
</feature>
<protein>
    <submittedName>
        <fullName evidence="5">Putative protease YhbU</fullName>
        <ecNumber evidence="5">3.4.-.-</ecNumber>
    </submittedName>
</protein>
<dbReference type="Pfam" id="PF16325">
    <property type="entry name" value="Peptidase_U32_C"/>
    <property type="match status" value="1"/>
</dbReference>
<dbReference type="InterPro" id="IPR001539">
    <property type="entry name" value="Peptidase_U32"/>
</dbReference>
<organism evidence="5">
    <name type="scientific">uncultured Anaerotruncus sp</name>
    <dbReference type="NCBI Taxonomy" id="905011"/>
    <lineage>
        <taxon>Bacteria</taxon>
        <taxon>Bacillati</taxon>
        <taxon>Bacillota</taxon>
        <taxon>Clostridia</taxon>
        <taxon>Eubacteriales</taxon>
        <taxon>Oscillospiraceae</taxon>
        <taxon>Anaerotruncus</taxon>
        <taxon>environmental samples</taxon>
    </lineage>
</organism>
<proteinExistence type="inferred from homology"/>
<evidence type="ECO:0000256" key="1">
    <source>
        <dbReference type="ARBA" id="ARBA00022670"/>
    </source>
</evidence>
<dbReference type="GO" id="GO:0008233">
    <property type="term" value="F:peptidase activity"/>
    <property type="evidence" value="ECO:0007669"/>
    <property type="project" value="UniProtKB-KW"/>
</dbReference>
<keyword evidence="2 5" id="KW-0378">Hydrolase</keyword>
<dbReference type="GO" id="GO:0006508">
    <property type="term" value="P:proteolysis"/>
    <property type="evidence" value="ECO:0007669"/>
    <property type="project" value="UniProtKB-KW"/>
</dbReference>
<dbReference type="PANTHER" id="PTHR30217:SF6">
    <property type="entry name" value="TRNA HYDROXYLATION PROTEIN P"/>
    <property type="match status" value="1"/>
</dbReference>
<reference evidence="5" key="1">
    <citation type="submission" date="2019-11" db="EMBL/GenBank/DDBJ databases">
        <authorList>
            <person name="Feng L."/>
        </authorList>
    </citation>
    <scope>NUCLEOTIDE SEQUENCE</scope>
    <source>
        <strain evidence="5">AundefinedLFYP135</strain>
    </source>
</reference>
<keyword evidence="1 5" id="KW-0645">Protease</keyword>
<evidence type="ECO:0000313" key="5">
    <source>
        <dbReference type="EMBL" id="VYS99465.1"/>
    </source>
</evidence>
<dbReference type="EMBL" id="CACRSL010000003">
    <property type="protein sequence ID" value="VYS99465.1"/>
    <property type="molecule type" value="Genomic_DNA"/>
</dbReference>
<evidence type="ECO:0000256" key="2">
    <source>
        <dbReference type="ARBA" id="ARBA00022801"/>
    </source>
</evidence>